<comment type="caution">
    <text evidence="1">The sequence shown here is derived from an EMBL/GenBank/DDBJ whole genome shotgun (WGS) entry which is preliminary data.</text>
</comment>
<reference evidence="1 2" key="1">
    <citation type="submission" date="2015-01" db="EMBL/GenBank/DDBJ databases">
        <title>Evolution of Trichinella species and genotypes.</title>
        <authorList>
            <person name="Korhonen P.K."/>
            <person name="Edoardo P."/>
            <person name="Giuseppe L.R."/>
            <person name="Gasser R.B."/>
        </authorList>
    </citation>
    <scope>NUCLEOTIDE SEQUENCE [LARGE SCALE GENOMIC DNA]</scope>
    <source>
        <strain evidence="1">ISS141</strain>
    </source>
</reference>
<proteinExistence type="predicted"/>
<dbReference type="EMBL" id="JYDU01000411">
    <property type="protein sequence ID" value="KRX86261.1"/>
    <property type="molecule type" value="Genomic_DNA"/>
</dbReference>
<dbReference type="AlphaFoldDB" id="A0A0V0XEJ7"/>
<protein>
    <submittedName>
        <fullName evidence="1">Uncharacterized protein</fullName>
    </submittedName>
</protein>
<evidence type="ECO:0000313" key="1">
    <source>
        <dbReference type="EMBL" id="KRX86261.1"/>
    </source>
</evidence>
<sequence>MSSPMLILKVIKTEIQGKQLTPNARSCFRLPEKLDALTTNDSAAPCRGWRNTVAVTSTCFVSSYTSITSCKSNVFFFPKSDLNLSSGASNLQFLFQRISALSTYSQSEKTNVHQMKTEIFQIQVDAVFLISIRNSSLTSLVVTDEIAVIVAVVPVIKDVQDREIEAEDVLFNNPSVQHQD</sequence>
<name>A0A0V0XEJ7_TRIPS</name>
<organism evidence="1 2">
    <name type="scientific">Trichinella pseudospiralis</name>
    <name type="common">Parasitic roundworm</name>
    <dbReference type="NCBI Taxonomy" id="6337"/>
    <lineage>
        <taxon>Eukaryota</taxon>
        <taxon>Metazoa</taxon>
        <taxon>Ecdysozoa</taxon>
        <taxon>Nematoda</taxon>
        <taxon>Enoplea</taxon>
        <taxon>Dorylaimia</taxon>
        <taxon>Trichinellida</taxon>
        <taxon>Trichinellidae</taxon>
        <taxon>Trichinella</taxon>
    </lineage>
</organism>
<accession>A0A0V0XEJ7</accession>
<dbReference type="Proteomes" id="UP000054815">
    <property type="component" value="Unassembled WGS sequence"/>
</dbReference>
<evidence type="ECO:0000313" key="2">
    <source>
        <dbReference type="Proteomes" id="UP000054815"/>
    </source>
</evidence>
<gene>
    <name evidence="1" type="ORF">T4E_1467</name>
</gene>